<keyword evidence="1 4" id="KW-0328">Glycosyltransferase</keyword>
<dbReference type="AlphaFoldDB" id="A0A6S6SL39"/>
<dbReference type="PANTHER" id="PTHR43363:SF1">
    <property type="entry name" value="HYPOXANTHINE-GUANINE PHOSPHORIBOSYLTRANSFERASE"/>
    <property type="match status" value="1"/>
</dbReference>
<dbReference type="InterPro" id="IPR000836">
    <property type="entry name" value="PRTase_dom"/>
</dbReference>
<reference evidence="4" key="1">
    <citation type="submission" date="2020-01" db="EMBL/GenBank/DDBJ databases">
        <authorList>
            <person name="Meier V. D."/>
            <person name="Meier V D."/>
        </authorList>
    </citation>
    <scope>NUCLEOTIDE SEQUENCE</scope>
    <source>
        <strain evidence="4">HLG_WM_MAG_08</strain>
    </source>
</reference>
<evidence type="ECO:0000256" key="1">
    <source>
        <dbReference type="ARBA" id="ARBA00022676"/>
    </source>
</evidence>
<dbReference type="EC" id="2.4.2.8" evidence="4"/>
<dbReference type="Pfam" id="PF00156">
    <property type="entry name" value="Pribosyltran"/>
    <property type="match status" value="1"/>
</dbReference>
<accession>A0A6S6SL39</accession>
<name>A0A6S6SL39_9GAMM</name>
<evidence type="ECO:0000259" key="3">
    <source>
        <dbReference type="Pfam" id="PF00156"/>
    </source>
</evidence>
<dbReference type="EMBL" id="CACVAV010000088">
    <property type="protein sequence ID" value="CAA6805521.1"/>
    <property type="molecule type" value="Genomic_DNA"/>
</dbReference>
<feature type="domain" description="Phosphoribosyltransferase" evidence="3">
    <location>
        <begin position="7"/>
        <end position="147"/>
    </location>
</feature>
<organism evidence="4">
    <name type="scientific">uncultured Thiotrichaceae bacterium</name>
    <dbReference type="NCBI Taxonomy" id="298394"/>
    <lineage>
        <taxon>Bacteria</taxon>
        <taxon>Pseudomonadati</taxon>
        <taxon>Pseudomonadota</taxon>
        <taxon>Gammaproteobacteria</taxon>
        <taxon>Thiotrichales</taxon>
        <taxon>Thiotrichaceae</taxon>
        <taxon>environmental samples</taxon>
    </lineage>
</organism>
<dbReference type="SUPFAM" id="SSF53271">
    <property type="entry name" value="PRTase-like"/>
    <property type="match status" value="1"/>
</dbReference>
<sequence length="183" mass="21219">MDSSLLLAQKIFESGFKPDFIVAIWRGGTPVGIAIQEFYEYLNFSTDHIAIRTSYYSGLNKVRDKVRVHGLEYLTKNINAEDSLLIVDDVFDTGNSVKAALDRIKERSRKNTPHDIRIATPYYKPSKNQTDITPDYYVYETDEWLVFPHELKGLTREEIRQHKPGIVSEWIDKHLDDIPDENL</sequence>
<dbReference type="CDD" id="cd06223">
    <property type="entry name" value="PRTases_typeI"/>
    <property type="match status" value="1"/>
</dbReference>
<keyword evidence="2 4" id="KW-0808">Transferase</keyword>
<proteinExistence type="predicted"/>
<dbReference type="PANTHER" id="PTHR43363">
    <property type="entry name" value="HYPOXANTHINE PHOSPHORIBOSYLTRANSFERASE"/>
    <property type="match status" value="1"/>
</dbReference>
<protein>
    <submittedName>
        <fullName evidence="4">Hypoxanthine-guanine phosphoribosyltransferase (EC)</fullName>
        <ecNumber evidence="4">2.4.2.8</ecNumber>
    </submittedName>
</protein>
<dbReference type="InterPro" id="IPR029057">
    <property type="entry name" value="PRTase-like"/>
</dbReference>
<dbReference type="GO" id="GO:0016757">
    <property type="term" value="F:glycosyltransferase activity"/>
    <property type="evidence" value="ECO:0007669"/>
    <property type="project" value="UniProtKB-KW"/>
</dbReference>
<dbReference type="Gene3D" id="3.40.50.2020">
    <property type="match status" value="1"/>
</dbReference>
<evidence type="ECO:0000313" key="4">
    <source>
        <dbReference type="EMBL" id="CAA6805521.1"/>
    </source>
</evidence>
<gene>
    <name evidence="4" type="ORF">HELGO_WM77787</name>
</gene>
<evidence type="ECO:0000256" key="2">
    <source>
        <dbReference type="ARBA" id="ARBA00022679"/>
    </source>
</evidence>